<protein>
    <submittedName>
        <fullName evidence="1">Uncharacterized protein</fullName>
    </submittedName>
</protein>
<comment type="caution">
    <text evidence="1">The sequence shown here is derived from an EMBL/GenBank/DDBJ whole genome shotgun (WGS) entry which is preliminary data.</text>
</comment>
<evidence type="ECO:0000313" key="1">
    <source>
        <dbReference type="EMBL" id="GAA1846027.1"/>
    </source>
</evidence>
<name>A0ABN2N0C8_9PSEU</name>
<sequence>MWWRCSQSGEAPPFDASRLRITGIIASRITRPTGPAAFWLLPRLPTSTTASTRERRIASKVAKACSTSDTSRRHLASTIASSRAMEAPCPEAGEVACAASPMITMRSRCQCGTGGMS</sequence>
<accession>A0ABN2N0C8</accession>
<evidence type="ECO:0000313" key="2">
    <source>
        <dbReference type="Proteomes" id="UP001500449"/>
    </source>
</evidence>
<dbReference type="EMBL" id="BAAAQK010000005">
    <property type="protein sequence ID" value="GAA1846027.1"/>
    <property type="molecule type" value="Genomic_DNA"/>
</dbReference>
<keyword evidence="2" id="KW-1185">Reference proteome</keyword>
<gene>
    <name evidence="1" type="ORF">GCM10009836_27010</name>
</gene>
<dbReference type="Proteomes" id="UP001500449">
    <property type="component" value="Unassembled WGS sequence"/>
</dbReference>
<proteinExistence type="predicted"/>
<reference evidence="1 2" key="1">
    <citation type="journal article" date="2019" name="Int. J. Syst. Evol. Microbiol.">
        <title>The Global Catalogue of Microorganisms (GCM) 10K type strain sequencing project: providing services to taxonomists for standard genome sequencing and annotation.</title>
        <authorList>
            <consortium name="The Broad Institute Genomics Platform"/>
            <consortium name="The Broad Institute Genome Sequencing Center for Infectious Disease"/>
            <person name="Wu L."/>
            <person name="Ma J."/>
        </authorList>
    </citation>
    <scope>NUCLEOTIDE SEQUENCE [LARGE SCALE GENOMIC DNA]</scope>
    <source>
        <strain evidence="1 2">JCM 16009</strain>
    </source>
</reference>
<organism evidence="1 2">
    <name type="scientific">Pseudonocardia ailaonensis</name>
    <dbReference type="NCBI Taxonomy" id="367279"/>
    <lineage>
        <taxon>Bacteria</taxon>
        <taxon>Bacillati</taxon>
        <taxon>Actinomycetota</taxon>
        <taxon>Actinomycetes</taxon>
        <taxon>Pseudonocardiales</taxon>
        <taxon>Pseudonocardiaceae</taxon>
        <taxon>Pseudonocardia</taxon>
    </lineage>
</organism>